<dbReference type="GO" id="GO:0046872">
    <property type="term" value="F:metal ion binding"/>
    <property type="evidence" value="ECO:0007669"/>
    <property type="project" value="UniProtKB-KW"/>
</dbReference>
<comment type="cofactor">
    <cofactor evidence="1">
        <name>Zn(2+)</name>
        <dbReference type="ChEBI" id="CHEBI:29105"/>
    </cofactor>
</comment>
<dbReference type="Gene3D" id="3.40.50.300">
    <property type="entry name" value="P-loop containing nucleotide triphosphate hydrolases"/>
    <property type="match status" value="2"/>
</dbReference>
<keyword evidence="12" id="KW-0234">DNA repair</keyword>
<feature type="coiled-coil region" evidence="15">
    <location>
        <begin position="212"/>
        <end position="333"/>
    </location>
</feature>
<proteinExistence type="inferred from homology"/>
<feature type="domain" description="Rad50/SbcC-type AAA" evidence="16">
    <location>
        <begin position="13"/>
        <end position="232"/>
    </location>
</feature>
<dbReference type="NCBIfam" id="TIGR00606">
    <property type="entry name" value="rad50"/>
    <property type="match status" value="1"/>
</dbReference>
<dbReference type="FunFam" id="3.40.50.300:FF:000947">
    <property type="entry name" value="DNA repair protein RAD50"/>
    <property type="match status" value="1"/>
</dbReference>
<dbReference type="GO" id="GO:0003691">
    <property type="term" value="F:double-stranded telomeric DNA binding"/>
    <property type="evidence" value="ECO:0007669"/>
    <property type="project" value="TreeGrafter"/>
</dbReference>
<keyword evidence="7" id="KW-0479">Metal-binding</keyword>
<name>A0A218YYX6_9HELO</name>
<dbReference type="OrthoDB" id="18797at2759"/>
<dbReference type="InParanoid" id="A0A218YYX6"/>
<evidence type="ECO:0000313" key="17">
    <source>
        <dbReference type="EMBL" id="OWP00255.1"/>
    </source>
</evidence>
<evidence type="ECO:0000256" key="9">
    <source>
        <dbReference type="ARBA" id="ARBA00022801"/>
    </source>
</evidence>
<dbReference type="GO" id="GO:0070192">
    <property type="term" value="P:chromosome organization involved in meiotic cell cycle"/>
    <property type="evidence" value="ECO:0007669"/>
    <property type="project" value="TreeGrafter"/>
</dbReference>
<evidence type="ECO:0000313" key="18">
    <source>
        <dbReference type="Proteomes" id="UP000242519"/>
    </source>
</evidence>
<dbReference type="EMBL" id="MZNU01000332">
    <property type="protein sequence ID" value="OWP00255.1"/>
    <property type="molecule type" value="Genomic_DNA"/>
</dbReference>
<keyword evidence="18" id="KW-1185">Reference proteome</keyword>
<evidence type="ECO:0000256" key="1">
    <source>
        <dbReference type="ARBA" id="ARBA00001947"/>
    </source>
</evidence>
<evidence type="ECO:0000256" key="13">
    <source>
        <dbReference type="ARBA" id="ARBA00023242"/>
    </source>
</evidence>
<feature type="coiled-coil region" evidence="15">
    <location>
        <begin position="419"/>
        <end position="453"/>
    </location>
</feature>
<dbReference type="Pfam" id="PF13558">
    <property type="entry name" value="SbcC_Walker_B"/>
    <property type="match status" value="1"/>
</dbReference>
<comment type="subcellular location">
    <subcellularLocation>
        <location evidence="3">Chromosome</location>
    </subcellularLocation>
    <subcellularLocation>
        <location evidence="2">Nucleus</location>
    </subcellularLocation>
</comment>
<dbReference type="FunCoup" id="A0A218YYX6">
    <property type="interactions" value="984"/>
</dbReference>
<keyword evidence="10" id="KW-0862">Zinc</keyword>
<keyword evidence="13" id="KW-0539">Nucleus</keyword>
<dbReference type="SUPFAM" id="SSF52540">
    <property type="entry name" value="P-loop containing nucleoside triphosphate hydrolases"/>
    <property type="match status" value="1"/>
</dbReference>
<keyword evidence="11 15" id="KW-0175">Coiled coil</keyword>
<sequence length="1323" mass="149541">MFRLTSAASIAHLSIRGIRSFDNQDKMSIKFQTPLTLIVGVNGSGKTTIIECLKYATTGELPPNGGKGAFVHDPKLADEKEVLAQVKLGFLNGSQGEFVVSRSMSVIVKKTAMTFKTLEGNLLMKSKKSGERISMSSTVLELKNVVPQQLGVSAAILSNVIFCHQDESLWPMTEPSKLKVKFDEIFEAQKYTKAIDNIVKVRKAQSENLGKLRIHEANFKDLKEKAQKVKQKMIRLQGEIDDLDEKAKTMKLEIRAAEKVSAEKHTLKNAALGIKDTLATKRAQAKNLEYTLDSLRDNLVELEESDEWLRSTLDQYQQRMSEYHAAQLELKEEHNNLGADAKVARESISAKEIELGQHEAGKKTYDGQLVQRANLVQQAAHDHSLRGYDGDLQEDQITEFVARIKKLSRDEDRKLESVRNATRDELKKTQSTLTKLESRQATLKQEKVNAAQAITASEKKIRYKQSEMNAIDVDEGAKAALNSKVGEIQESLQVAISRYEAVSWDQKIKVEKNRLQELNETSEKLRAKSKQLNKLAQDRAALDYAKGQAKEARQKLNTMVSAYKDQLTDTLGGWTPQNLHSEYQAVLDSRNHTLADAKAQQDAAAQRLKEIEFELKTARSSYSKKTYELQKNKDKLFSSIYDEDGNQMQITTLDKYLEEHQEAEALLAECRDNIANASGLLKMYNTFSTTVDEKSCCQLCEREFADQKQRSHASAKLQKLIKSLKEDVLKQDLKDSEKAFKSADAVRPLYDICKKLQDIEIPALEKDIKRLEGEKSSRVSNCERQDRLVSDEESAKRDIEGLIKTVTDITKYNSDISKHEEEITKLSSQDMLSGSHLTIDDIDEQLTACNAEIRALNHKIDKLIGDKEFSRTEISDLEKRLGVFTADLQNAKNSLEKRQAIASAIEELRDYIKQQKDVITQADSELVSLEPLFAKAATLHEDVEARGSDKAKVVQFVKDKLASTVNAFNLINANISDYIDKDGPGQLAACARDIKVLKNEQETIEKNTARVGVELNKLNSLIADSDKTKKDIQDNIRYRKTRRDLETVEEEIAELETHNADDDYEHYLREATAADRRREKLVAEKGPLVGTRNAKNAELEGMVEDWETDYKDAAELYRKGHIEVETTKAAIEDMTKCQKALDSAIMKFHSVKMEEINNLAGELWRKTYQGTDIDTIMIRSENETAASSSTSTRRNYNYRVVMVKQDAEMDMRGRCSAGQKVLACIIIRLALAECFGVNCGVIALDEPTTNLDEDNIKALARSLHAIIEERRNQPNFQIIIITHDEEFLKEMKCNDFTDNYYRVSRNAAQKSVIKMQSLADMMD</sequence>
<keyword evidence="6" id="KW-0158">Chromosome</keyword>
<evidence type="ECO:0000256" key="3">
    <source>
        <dbReference type="ARBA" id="ARBA00004286"/>
    </source>
</evidence>
<accession>A0A218YYX6</accession>
<evidence type="ECO:0000256" key="2">
    <source>
        <dbReference type="ARBA" id="ARBA00004123"/>
    </source>
</evidence>
<reference evidence="17 18" key="1">
    <citation type="submission" date="2017-04" db="EMBL/GenBank/DDBJ databases">
        <title>Draft genome sequence of Marssonina coronaria NL1: causal agent of apple blotch.</title>
        <authorList>
            <person name="Cheng Q."/>
        </authorList>
    </citation>
    <scope>NUCLEOTIDE SEQUENCE [LARGE SCALE GENOMIC DNA]</scope>
    <source>
        <strain evidence="17 18">NL1</strain>
    </source>
</reference>
<dbReference type="GO" id="GO:0030870">
    <property type="term" value="C:Mre11 complex"/>
    <property type="evidence" value="ECO:0007669"/>
    <property type="project" value="InterPro"/>
</dbReference>
<evidence type="ECO:0000256" key="14">
    <source>
        <dbReference type="ARBA" id="ARBA00049360"/>
    </source>
</evidence>
<dbReference type="GO" id="GO:0000722">
    <property type="term" value="P:telomere maintenance via recombination"/>
    <property type="evidence" value="ECO:0007669"/>
    <property type="project" value="TreeGrafter"/>
</dbReference>
<evidence type="ECO:0000256" key="4">
    <source>
        <dbReference type="ARBA" id="ARBA00009439"/>
    </source>
</evidence>
<dbReference type="GO" id="GO:0000794">
    <property type="term" value="C:condensed nuclear chromosome"/>
    <property type="evidence" value="ECO:0007669"/>
    <property type="project" value="TreeGrafter"/>
</dbReference>
<keyword evidence="8" id="KW-0227">DNA damage</keyword>
<dbReference type="GO" id="GO:0007004">
    <property type="term" value="P:telomere maintenance via telomerase"/>
    <property type="evidence" value="ECO:0007669"/>
    <property type="project" value="TreeGrafter"/>
</dbReference>
<evidence type="ECO:0000256" key="7">
    <source>
        <dbReference type="ARBA" id="ARBA00022723"/>
    </source>
</evidence>
<dbReference type="GO" id="GO:0043047">
    <property type="term" value="F:single-stranded telomeric DNA binding"/>
    <property type="evidence" value="ECO:0007669"/>
    <property type="project" value="TreeGrafter"/>
</dbReference>
<evidence type="ECO:0000256" key="6">
    <source>
        <dbReference type="ARBA" id="ARBA00022454"/>
    </source>
</evidence>
<dbReference type="Pfam" id="PF13476">
    <property type="entry name" value="AAA_23"/>
    <property type="match status" value="1"/>
</dbReference>
<feature type="coiled-coil region" evidence="15">
    <location>
        <begin position="501"/>
        <end position="538"/>
    </location>
</feature>
<dbReference type="InterPro" id="IPR004584">
    <property type="entry name" value="Rad50_eukaryotes"/>
</dbReference>
<dbReference type="GO" id="GO:0016887">
    <property type="term" value="F:ATP hydrolysis activity"/>
    <property type="evidence" value="ECO:0007669"/>
    <property type="project" value="InterPro"/>
</dbReference>
<dbReference type="GO" id="GO:0051880">
    <property type="term" value="F:G-quadruplex DNA binding"/>
    <property type="evidence" value="ECO:0007669"/>
    <property type="project" value="TreeGrafter"/>
</dbReference>
<evidence type="ECO:0000256" key="12">
    <source>
        <dbReference type="ARBA" id="ARBA00023204"/>
    </source>
</evidence>
<dbReference type="PANTHER" id="PTHR18867">
    <property type="entry name" value="RAD50"/>
    <property type="match status" value="1"/>
</dbReference>
<evidence type="ECO:0000256" key="5">
    <source>
        <dbReference type="ARBA" id="ARBA00017893"/>
    </source>
</evidence>
<evidence type="ECO:0000256" key="11">
    <source>
        <dbReference type="ARBA" id="ARBA00023054"/>
    </source>
</evidence>
<comment type="caution">
    <text evidence="17">The sequence shown here is derived from an EMBL/GenBank/DDBJ whole genome shotgun (WGS) entry which is preliminary data.</text>
</comment>
<evidence type="ECO:0000256" key="10">
    <source>
        <dbReference type="ARBA" id="ARBA00022833"/>
    </source>
</evidence>
<gene>
    <name evidence="17" type="ORF">B2J93_3781</name>
</gene>
<dbReference type="PANTHER" id="PTHR18867:SF12">
    <property type="entry name" value="DNA REPAIR PROTEIN RAD50"/>
    <property type="match status" value="1"/>
</dbReference>
<dbReference type="GO" id="GO:0006302">
    <property type="term" value="P:double-strand break repair"/>
    <property type="evidence" value="ECO:0007669"/>
    <property type="project" value="InterPro"/>
</dbReference>
<dbReference type="FunFam" id="3.40.50.300:FF:001195">
    <property type="entry name" value="DNA repair protein rad50"/>
    <property type="match status" value="1"/>
</dbReference>
<organism evidence="17 18">
    <name type="scientific">Diplocarpon coronariae</name>
    <dbReference type="NCBI Taxonomy" id="2795749"/>
    <lineage>
        <taxon>Eukaryota</taxon>
        <taxon>Fungi</taxon>
        <taxon>Dikarya</taxon>
        <taxon>Ascomycota</taxon>
        <taxon>Pezizomycotina</taxon>
        <taxon>Leotiomycetes</taxon>
        <taxon>Helotiales</taxon>
        <taxon>Drepanopezizaceae</taxon>
        <taxon>Diplocarpon</taxon>
    </lineage>
</organism>
<keyword evidence="9" id="KW-0378">Hydrolase</keyword>
<dbReference type="InterPro" id="IPR038729">
    <property type="entry name" value="Rad50/SbcC_AAA"/>
</dbReference>
<dbReference type="STRING" id="503106.A0A218YYX6"/>
<evidence type="ECO:0000259" key="16">
    <source>
        <dbReference type="Pfam" id="PF13476"/>
    </source>
</evidence>
<dbReference type="Gene3D" id="1.10.287.1490">
    <property type="match status" value="1"/>
</dbReference>
<dbReference type="Proteomes" id="UP000242519">
    <property type="component" value="Unassembled WGS sequence"/>
</dbReference>
<dbReference type="InterPro" id="IPR027417">
    <property type="entry name" value="P-loop_NTPase"/>
</dbReference>
<evidence type="ECO:0000256" key="15">
    <source>
        <dbReference type="SAM" id="Coils"/>
    </source>
</evidence>
<feature type="coiled-coil region" evidence="15">
    <location>
        <begin position="809"/>
        <end position="925"/>
    </location>
</feature>
<protein>
    <recommendedName>
        <fullName evidence="5">DNA repair protein RAD50</fullName>
    </recommendedName>
</protein>
<comment type="similarity">
    <text evidence="4">Belongs to the SMC family. RAD50 subfamily.</text>
</comment>
<evidence type="ECO:0000256" key="8">
    <source>
        <dbReference type="ARBA" id="ARBA00022763"/>
    </source>
</evidence>
<comment type="catalytic activity">
    <reaction evidence="14">
        <text>ATP + H2O = ADP + phosphate + H(+)</text>
        <dbReference type="Rhea" id="RHEA:13065"/>
        <dbReference type="ChEBI" id="CHEBI:15377"/>
        <dbReference type="ChEBI" id="CHEBI:15378"/>
        <dbReference type="ChEBI" id="CHEBI:30616"/>
        <dbReference type="ChEBI" id="CHEBI:43474"/>
        <dbReference type="ChEBI" id="CHEBI:456216"/>
    </reaction>
</comment>